<proteinExistence type="predicted"/>
<gene>
    <name evidence="1" type="ORF">AcdelDRAFT_4238</name>
</gene>
<protein>
    <submittedName>
        <fullName evidence="1">Uncharacterized protein</fullName>
    </submittedName>
</protein>
<evidence type="ECO:0000313" key="1">
    <source>
        <dbReference type="EMBL" id="EER58188.1"/>
    </source>
</evidence>
<evidence type="ECO:0000313" key="2">
    <source>
        <dbReference type="Proteomes" id="UP000003856"/>
    </source>
</evidence>
<reference evidence="1 2" key="1">
    <citation type="submission" date="2009-05" db="EMBL/GenBank/DDBJ databases">
        <title>The draft genome of Acidovorax delafieldii 2AN.</title>
        <authorList>
            <consortium name="US DOE Joint Genome Institute (JGI-PGF)"/>
            <person name="Lucas S."/>
            <person name="Copeland A."/>
            <person name="Lapidus A."/>
            <person name="Glavina del Rio T."/>
            <person name="Tice H."/>
            <person name="Bruce D."/>
            <person name="Goodwin L."/>
            <person name="Pitluck S."/>
            <person name="Larimer F."/>
            <person name="Land M.L."/>
            <person name="Hauser L."/>
            <person name="Shelobolina E.S."/>
            <person name="Picardal F."/>
            <person name="Roden E."/>
            <person name="Emerson D."/>
        </authorList>
    </citation>
    <scope>NUCLEOTIDE SEQUENCE [LARGE SCALE GENOMIC DNA]</scope>
    <source>
        <strain evidence="1 2">2AN</strain>
    </source>
</reference>
<sequence>MWVSRRRSGTCAALRWSAVQQRYLCGMVAEPGDVTGWTHPLAVRLQVWLARRWVAAGAGCDADVRAEPPGLG</sequence>
<dbReference type="AlphaFoldDB" id="C5TBF8"/>
<dbReference type="EMBL" id="ACQT01000329">
    <property type="protein sequence ID" value="EER58188.1"/>
    <property type="molecule type" value="Genomic_DNA"/>
</dbReference>
<name>C5TBF8_ACIDE</name>
<accession>C5TBF8</accession>
<keyword evidence="2" id="KW-1185">Reference proteome</keyword>
<dbReference type="Proteomes" id="UP000003856">
    <property type="component" value="Unassembled WGS sequence"/>
</dbReference>
<dbReference type="RefSeq" id="WP_005799998.1">
    <property type="nucleotide sequence ID" value="NZ_ACQT01000329.1"/>
</dbReference>
<dbReference type="PATRIC" id="fig|573060.9.peg.691"/>
<comment type="caution">
    <text evidence="1">The sequence shown here is derived from an EMBL/GenBank/DDBJ whole genome shotgun (WGS) entry which is preliminary data.</text>
</comment>
<organism evidence="1 2">
    <name type="scientific">Acidovorax delafieldii 2AN</name>
    <dbReference type="NCBI Taxonomy" id="573060"/>
    <lineage>
        <taxon>Bacteria</taxon>
        <taxon>Pseudomonadati</taxon>
        <taxon>Pseudomonadota</taxon>
        <taxon>Betaproteobacteria</taxon>
        <taxon>Burkholderiales</taxon>
        <taxon>Comamonadaceae</taxon>
        <taxon>Acidovorax</taxon>
    </lineage>
</organism>